<organism evidence="2 3">
    <name type="scientific">Bipolaris victoriae (strain FI3)</name>
    <name type="common">Victoria blight of oats agent</name>
    <name type="synonym">Cochliobolus victoriae</name>
    <dbReference type="NCBI Taxonomy" id="930091"/>
    <lineage>
        <taxon>Eukaryota</taxon>
        <taxon>Fungi</taxon>
        <taxon>Dikarya</taxon>
        <taxon>Ascomycota</taxon>
        <taxon>Pezizomycotina</taxon>
        <taxon>Dothideomycetes</taxon>
        <taxon>Pleosporomycetidae</taxon>
        <taxon>Pleosporales</taxon>
        <taxon>Pleosporineae</taxon>
        <taxon>Pleosporaceae</taxon>
        <taxon>Bipolaris</taxon>
    </lineage>
</organism>
<dbReference type="EMBL" id="KI968822">
    <property type="protein sequence ID" value="EUN22081.1"/>
    <property type="molecule type" value="Genomic_DNA"/>
</dbReference>
<reference evidence="2 3" key="1">
    <citation type="journal article" date="2013" name="PLoS Genet.">
        <title>Comparative genome structure, secondary metabolite, and effector coding capacity across Cochliobolus pathogens.</title>
        <authorList>
            <person name="Condon B.J."/>
            <person name="Leng Y."/>
            <person name="Wu D."/>
            <person name="Bushley K.E."/>
            <person name="Ohm R.A."/>
            <person name="Otillar R."/>
            <person name="Martin J."/>
            <person name="Schackwitz W."/>
            <person name="Grimwood J."/>
            <person name="MohdZainudin N."/>
            <person name="Xue C."/>
            <person name="Wang R."/>
            <person name="Manning V.A."/>
            <person name="Dhillon B."/>
            <person name="Tu Z.J."/>
            <person name="Steffenson B.J."/>
            <person name="Salamov A."/>
            <person name="Sun H."/>
            <person name="Lowry S."/>
            <person name="LaButti K."/>
            <person name="Han J."/>
            <person name="Copeland A."/>
            <person name="Lindquist E."/>
            <person name="Barry K."/>
            <person name="Schmutz J."/>
            <person name="Baker S.E."/>
            <person name="Ciuffetti L.M."/>
            <person name="Grigoriev I.V."/>
            <person name="Zhong S."/>
            <person name="Turgeon B.G."/>
        </authorList>
    </citation>
    <scope>NUCLEOTIDE SEQUENCE [LARGE SCALE GENOMIC DNA]</scope>
    <source>
        <strain evidence="2 3">FI3</strain>
    </source>
</reference>
<gene>
    <name evidence="2" type="ORF">COCVIDRAFT_20111</name>
</gene>
<evidence type="ECO:0000256" key="1">
    <source>
        <dbReference type="SAM" id="MobiDB-lite"/>
    </source>
</evidence>
<sequence>MRARQGYMDTKHASAWARSISLDCYLFDVLAERIPSPHRDPLAKLHHTLSYYQLSVRSLGLGQTYGHRGLEQPHHFGLVLQGMLSTQRSTSRARFEDGYEHIIINVLRQRRKIANVGSKVRHLHGINCTARETSSMGPNGVHWSLDILRLSCESTLGSGGKRNSREREQKDAAEAIAVQRRSVRTSATSMLEAEDSSSPLSRS</sequence>
<keyword evidence="3" id="KW-1185">Reference proteome</keyword>
<protein>
    <submittedName>
        <fullName evidence="2">Uncharacterized protein</fullName>
    </submittedName>
</protein>
<dbReference type="HOGENOM" id="CLU_1348711_0_0_1"/>
<dbReference type="GeneID" id="26252485"/>
<dbReference type="Proteomes" id="UP000054337">
    <property type="component" value="Unassembled WGS sequence"/>
</dbReference>
<evidence type="ECO:0000313" key="3">
    <source>
        <dbReference type="Proteomes" id="UP000054337"/>
    </source>
</evidence>
<dbReference type="AlphaFoldDB" id="W7E0X8"/>
<proteinExistence type="predicted"/>
<accession>W7E0X8</accession>
<feature type="compositionally biased region" description="Basic and acidic residues" evidence="1">
    <location>
        <begin position="163"/>
        <end position="173"/>
    </location>
</feature>
<name>W7E0X8_BIPV3</name>
<feature type="region of interest" description="Disordered" evidence="1">
    <location>
        <begin position="156"/>
        <end position="203"/>
    </location>
</feature>
<evidence type="ECO:0000313" key="2">
    <source>
        <dbReference type="EMBL" id="EUN22081.1"/>
    </source>
</evidence>
<dbReference type="RefSeq" id="XP_014551654.1">
    <property type="nucleotide sequence ID" value="XM_014696168.1"/>
</dbReference>